<gene>
    <name evidence="10" type="ORF">HNR60_003232</name>
</gene>
<evidence type="ECO:0000259" key="8">
    <source>
        <dbReference type="PROSITE" id="PS50110"/>
    </source>
</evidence>
<dbReference type="InterPro" id="IPR001789">
    <property type="entry name" value="Sig_transdc_resp-reg_receiver"/>
</dbReference>
<evidence type="ECO:0000259" key="7">
    <source>
        <dbReference type="PROSITE" id="PS50109"/>
    </source>
</evidence>
<keyword evidence="11" id="KW-1185">Reference proteome</keyword>
<feature type="domain" description="Histidine kinase" evidence="7">
    <location>
        <begin position="243"/>
        <end position="461"/>
    </location>
</feature>
<evidence type="ECO:0000256" key="3">
    <source>
        <dbReference type="ARBA" id="ARBA00022553"/>
    </source>
</evidence>
<dbReference type="InterPro" id="IPR011006">
    <property type="entry name" value="CheY-like_superfamily"/>
</dbReference>
<dbReference type="InterPro" id="IPR000014">
    <property type="entry name" value="PAS"/>
</dbReference>
<evidence type="ECO:0000256" key="1">
    <source>
        <dbReference type="ARBA" id="ARBA00000085"/>
    </source>
</evidence>
<reference evidence="10 11" key="1">
    <citation type="submission" date="2020-08" db="EMBL/GenBank/DDBJ databases">
        <title>Genomic Encyclopedia of Type Strains, Phase IV (KMG-IV): sequencing the most valuable type-strain genomes for metagenomic binning, comparative biology and taxonomic classification.</title>
        <authorList>
            <person name="Goeker M."/>
        </authorList>
    </citation>
    <scope>NUCLEOTIDE SEQUENCE [LARGE SCALE GENOMIC DNA]</scope>
    <source>
        <strain evidence="10 11">DSM 12706</strain>
    </source>
</reference>
<organism evidence="10 11">
    <name type="scientific">Rhodopseudomonas rhenobacensis</name>
    <dbReference type="NCBI Taxonomy" id="87461"/>
    <lineage>
        <taxon>Bacteria</taxon>
        <taxon>Pseudomonadati</taxon>
        <taxon>Pseudomonadota</taxon>
        <taxon>Alphaproteobacteria</taxon>
        <taxon>Hyphomicrobiales</taxon>
        <taxon>Nitrobacteraceae</taxon>
        <taxon>Rhodopseudomonas</taxon>
    </lineage>
</organism>
<dbReference type="PANTHER" id="PTHR45339:SF1">
    <property type="entry name" value="HYBRID SIGNAL TRANSDUCTION HISTIDINE KINASE J"/>
    <property type="match status" value="1"/>
</dbReference>
<evidence type="ECO:0000256" key="4">
    <source>
        <dbReference type="ARBA" id="ARBA00023012"/>
    </source>
</evidence>
<comment type="caution">
    <text evidence="10">The sequence shown here is derived from an EMBL/GenBank/DDBJ whole genome shotgun (WGS) entry which is preliminary data.</text>
</comment>
<dbReference type="InterPro" id="IPR036890">
    <property type="entry name" value="HATPase_C_sf"/>
</dbReference>
<dbReference type="PROSITE" id="PS50110">
    <property type="entry name" value="RESPONSE_REGULATORY"/>
    <property type="match status" value="2"/>
</dbReference>
<dbReference type="EMBL" id="JACHIH010000021">
    <property type="protein sequence ID" value="MBB5048466.1"/>
    <property type="molecule type" value="Genomic_DNA"/>
</dbReference>
<name>A0A7W7Z5P6_9BRAD</name>
<dbReference type="FunFam" id="3.30.565.10:FF:000078">
    <property type="entry name" value="Two-component sensor histidine kinase"/>
    <property type="match status" value="1"/>
</dbReference>
<feature type="domain" description="Response regulatory" evidence="8">
    <location>
        <begin position="481"/>
        <end position="593"/>
    </location>
</feature>
<feature type="domain" description="PAS" evidence="9">
    <location>
        <begin position="109"/>
        <end position="165"/>
    </location>
</feature>
<feature type="transmembrane region" description="Helical" evidence="6">
    <location>
        <begin position="28"/>
        <end position="48"/>
    </location>
</feature>
<dbReference type="PANTHER" id="PTHR45339">
    <property type="entry name" value="HYBRID SIGNAL TRANSDUCTION HISTIDINE KINASE J"/>
    <property type="match status" value="1"/>
</dbReference>
<keyword evidence="6" id="KW-0472">Membrane</keyword>
<dbReference type="InterPro" id="IPR003594">
    <property type="entry name" value="HATPase_dom"/>
</dbReference>
<dbReference type="FunFam" id="1.10.287.130:FF:000158">
    <property type="entry name" value="Hybrid sensor histidine kinase/response regulator"/>
    <property type="match status" value="1"/>
</dbReference>
<dbReference type="InterPro" id="IPR035965">
    <property type="entry name" value="PAS-like_dom_sf"/>
</dbReference>
<dbReference type="Proteomes" id="UP000542353">
    <property type="component" value="Unassembled WGS sequence"/>
</dbReference>
<dbReference type="Pfam" id="PF00072">
    <property type="entry name" value="Response_reg"/>
    <property type="match status" value="1"/>
</dbReference>
<dbReference type="Gene3D" id="3.30.565.10">
    <property type="entry name" value="Histidine kinase-like ATPase, C-terminal domain"/>
    <property type="match status" value="1"/>
</dbReference>
<dbReference type="Gene3D" id="1.10.287.130">
    <property type="match status" value="1"/>
</dbReference>
<dbReference type="InterPro" id="IPR005467">
    <property type="entry name" value="His_kinase_dom"/>
</dbReference>
<dbReference type="Pfam" id="PF00512">
    <property type="entry name" value="HisKA"/>
    <property type="match status" value="1"/>
</dbReference>
<feature type="domain" description="Response regulatory" evidence="8">
    <location>
        <begin position="628"/>
        <end position="752"/>
    </location>
</feature>
<dbReference type="InterPro" id="IPR003661">
    <property type="entry name" value="HisK_dim/P_dom"/>
</dbReference>
<keyword evidence="6" id="KW-1133">Transmembrane helix</keyword>
<dbReference type="CDD" id="cd00130">
    <property type="entry name" value="PAS"/>
    <property type="match status" value="1"/>
</dbReference>
<dbReference type="Gene3D" id="3.40.50.2300">
    <property type="match status" value="2"/>
</dbReference>
<dbReference type="SMART" id="SM00091">
    <property type="entry name" value="PAS"/>
    <property type="match status" value="1"/>
</dbReference>
<dbReference type="SUPFAM" id="SSF55785">
    <property type="entry name" value="PYP-like sensor domain (PAS domain)"/>
    <property type="match status" value="1"/>
</dbReference>
<dbReference type="SUPFAM" id="SSF47384">
    <property type="entry name" value="Homodimeric domain of signal transducing histidine kinase"/>
    <property type="match status" value="1"/>
</dbReference>
<dbReference type="NCBIfam" id="TIGR00229">
    <property type="entry name" value="sensory_box"/>
    <property type="match status" value="1"/>
</dbReference>
<sequence length="759" mass="80927">MTRLPVSGDFELLPLRGNPQDAGWVSLVLRWLMIATAGAGAGIGLVIAGRAEMVGDLRGFALGTGLLAAIGCVGLVVLAHKWRAAGFELRRLALHNNALAYRNWELQEAEYRARSLLESQGDLIVLRDAEGKISFANDAYCEMAGSSPALLIGTDDALEVLEQSDVTIDRSGTRLYDQKVATVHGPRWIAWREGFVRNDADRPAEIQCIGRDVTDRAATERALAEARDIADTANRAKSRFLAMASHEIRTPLNGIIGMSGLLLDTPLSPEQTTYARAVKTSGDALASLIEELLDYSKIEAGKIDLDNQPFALSALIEGITELLAPRAQARQLEIAADIDETLPAELIGDAARLRQVLLNLAGNAIKFTQAGGVALIVEPGDRDGEIRFVVRDTGIGIAPEAQARIFREFEQADDHIARNYGGTGLGLSISERIVRRMGGQIALHSTPGQGATFAFSIPLSAVAASADATPGFAAPDLSGQAIMLVAPHSIAASLIARRLQRWGAQTCVLADGKVAEALLPERAWQAILIDRALGAEDVASLAAAAQPYAAQRIVMLTPAERPELHNAAASGLTGYLVKPLRAASLAARLSLPDIASPGIADSDFAEPPQHIATESPSAAPEPALAGLSILVAEDNEINALLMRSLLSKLGHRAVITSDGEQALESWLAADSAHAPFDLVLMDIQMPKLDGIETTKRIRAHEAGHRARRTPILALTANTLVEDRYACFEAGMDGFLVKPLDRDKLTEALASMQASRYLAA</sequence>
<dbReference type="Pfam" id="PF13188">
    <property type="entry name" value="PAS_8"/>
    <property type="match status" value="1"/>
</dbReference>
<dbReference type="Pfam" id="PF02518">
    <property type="entry name" value="HATPase_c"/>
    <property type="match status" value="1"/>
</dbReference>
<evidence type="ECO:0000256" key="6">
    <source>
        <dbReference type="SAM" id="Phobius"/>
    </source>
</evidence>
<dbReference type="CDD" id="cd17546">
    <property type="entry name" value="REC_hyHK_CKI1_RcsC-like"/>
    <property type="match status" value="1"/>
</dbReference>
<evidence type="ECO:0000313" key="10">
    <source>
        <dbReference type="EMBL" id="MBB5048466.1"/>
    </source>
</evidence>
<accession>A0A7W7Z5P6</accession>
<feature type="modified residue" description="4-aspartylphosphate" evidence="5">
    <location>
        <position position="682"/>
    </location>
</feature>
<dbReference type="CDD" id="cd00082">
    <property type="entry name" value="HisKA"/>
    <property type="match status" value="1"/>
</dbReference>
<dbReference type="PROSITE" id="PS50112">
    <property type="entry name" value="PAS"/>
    <property type="match status" value="1"/>
</dbReference>
<dbReference type="SMART" id="SM00388">
    <property type="entry name" value="HisKA"/>
    <property type="match status" value="1"/>
</dbReference>
<dbReference type="CDD" id="cd16922">
    <property type="entry name" value="HATPase_EvgS-ArcB-TorS-like"/>
    <property type="match status" value="1"/>
</dbReference>
<dbReference type="SUPFAM" id="SSF55874">
    <property type="entry name" value="ATPase domain of HSP90 chaperone/DNA topoisomerase II/histidine kinase"/>
    <property type="match status" value="1"/>
</dbReference>
<evidence type="ECO:0000256" key="5">
    <source>
        <dbReference type="PROSITE-ProRule" id="PRU00169"/>
    </source>
</evidence>
<dbReference type="SMART" id="SM00387">
    <property type="entry name" value="HATPase_c"/>
    <property type="match status" value="1"/>
</dbReference>
<dbReference type="EC" id="2.7.13.3" evidence="2"/>
<dbReference type="SUPFAM" id="SSF52172">
    <property type="entry name" value="CheY-like"/>
    <property type="match status" value="2"/>
</dbReference>
<proteinExistence type="predicted"/>
<dbReference type="Gene3D" id="3.30.450.20">
    <property type="entry name" value="PAS domain"/>
    <property type="match status" value="1"/>
</dbReference>
<dbReference type="InterPro" id="IPR036097">
    <property type="entry name" value="HisK_dim/P_sf"/>
</dbReference>
<evidence type="ECO:0000259" key="9">
    <source>
        <dbReference type="PROSITE" id="PS50112"/>
    </source>
</evidence>
<dbReference type="InterPro" id="IPR004358">
    <property type="entry name" value="Sig_transdc_His_kin-like_C"/>
</dbReference>
<dbReference type="PRINTS" id="PR00344">
    <property type="entry name" value="BCTRLSENSOR"/>
</dbReference>
<keyword evidence="3 5" id="KW-0597">Phosphoprotein</keyword>
<feature type="transmembrane region" description="Helical" evidence="6">
    <location>
        <begin position="60"/>
        <end position="82"/>
    </location>
</feature>
<comment type="catalytic activity">
    <reaction evidence="1">
        <text>ATP + protein L-histidine = ADP + protein N-phospho-L-histidine.</text>
        <dbReference type="EC" id="2.7.13.3"/>
    </reaction>
</comment>
<dbReference type="AlphaFoldDB" id="A0A7W7Z5P6"/>
<dbReference type="GO" id="GO:0000155">
    <property type="term" value="F:phosphorelay sensor kinase activity"/>
    <property type="evidence" value="ECO:0007669"/>
    <property type="project" value="InterPro"/>
</dbReference>
<dbReference type="PROSITE" id="PS50109">
    <property type="entry name" value="HIS_KIN"/>
    <property type="match status" value="1"/>
</dbReference>
<evidence type="ECO:0000256" key="2">
    <source>
        <dbReference type="ARBA" id="ARBA00012438"/>
    </source>
</evidence>
<feature type="modified residue" description="4-aspartylphosphate" evidence="5">
    <location>
        <position position="530"/>
    </location>
</feature>
<dbReference type="SMART" id="SM00448">
    <property type="entry name" value="REC"/>
    <property type="match status" value="2"/>
</dbReference>
<keyword evidence="6" id="KW-0812">Transmembrane</keyword>
<keyword evidence="4" id="KW-0902">Two-component regulatory system</keyword>
<evidence type="ECO:0000313" key="11">
    <source>
        <dbReference type="Proteomes" id="UP000542353"/>
    </source>
</evidence>
<protein>
    <recommendedName>
        <fullName evidence="2">histidine kinase</fullName>
        <ecNumber evidence="2">2.7.13.3</ecNumber>
    </recommendedName>
</protein>